<accession>A0AA90TVZ9</accession>
<dbReference type="InterPro" id="IPR000073">
    <property type="entry name" value="AB_hydrolase_1"/>
</dbReference>
<dbReference type="PRINTS" id="PR00412">
    <property type="entry name" value="EPOXHYDRLASE"/>
</dbReference>
<organism evidence="2 3">
    <name type="scientific">Bacillus salipaludis</name>
    <dbReference type="NCBI Taxonomy" id="2547811"/>
    <lineage>
        <taxon>Bacteria</taxon>
        <taxon>Bacillati</taxon>
        <taxon>Bacillota</taxon>
        <taxon>Bacilli</taxon>
        <taxon>Bacillales</taxon>
        <taxon>Bacillaceae</taxon>
        <taxon>Bacillus</taxon>
    </lineage>
</organism>
<comment type="caution">
    <text evidence="2">The sequence shown here is derived from an EMBL/GenBank/DDBJ whole genome shotgun (WGS) entry which is preliminary data.</text>
</comment>
<gene>
    <name evidence="2" type="ORF">RCG21_19415</name>
</gene>
<evidence type="ECO:0000259" key="1">
    <source>
        <dbReference type="Pfam" id="PF00561"/>
    </source>
</evidence>
<dbReference type="RefSeq" id="WP_308913644.1">
    <property type="nucleotide sequence ID" value="NZ_JAVGVR010000001.1"/>
</dbReference>
<dbReference type="InterPro" id="IPR050266">
    <property type="entry name" value="AB_hydrolase_sf"/>
</dbReference>
<dbReference type="AlphaFoldDB" id="A0AA90TVZ9"/>
<dbReference type="EMBL" id="JAVGVR010000001">
    <property type="protein sequence ID" value="MDQ6598498.1"/>
    <property type="molecule type" value="Genomic_DNA"/>
</dbReference>
<dbReference type="GO" id="GO:0016787">
    <property type="term" value="F:hydrolase activity"/>
    <property type="evidence" value="ECO:0007669"/>
    <property type="project" value="UniProtKB-KW"/>
</dbReference>
<keyword evidence="3" id="KW-1185">Reference proteome</keyword>
<dbReference type="Pfam" id="PF00561">
    <property type="entry name" value="Abhydrolase_1"/>
    <property type="match status" value="1"/>
</dbReference>
<reference evidence="2" key="1">
    <citation type="submission" date="2023-08" db="EMBL/GenBank/DDBJ databases">
        <title>Nitrogen cycling bacteria in agricultural field soils.</title>
        <authorList>
            <person name="Jang J."/>
        </authorList>
    </citation>
    <scope>NUCLEOTIDE SEQUENCE</scope>
    <source>
        <strain evidence="2">PS3-36</strain>
    </source>
</reference>
<protein>
    <submittedName>
        <fullName evidence="2">Alpha/beta hydrolase</fullName>
    </submittedName>
</protein>
<dbReference type="SUPFAM" id="SSF53474">
    <property type="entry name" value="alpha/beta-Hydrolases"/>
    <property type="match status" value="1"/>
</dbReference>
<proteinExistence type="predicted"/>
<dbReference type="Proteomes" id="UP001178888">
    <property type="component" value="Unassembled WGS sequence"/>
</dbReference>
<evidence type="ECO:0000313" key="3">
    <source>
        <dbReference type="Proteomes" id="UP001178888"/>
    </source>
</evidence>
<dbReference type="PANTHER" id="PTHR43798:SF33">
    <property type="entry name" value="HYDROLASE, PUTATIVE (AFU_ORTHOLOGUE AFUA_2G14860)-RELATED"/>
    <property type="match status" value="1"/>
</dbReference>
<dbReference type="GO" id="GO:0016020">
    <property type="term" value="C:membrane"/>
    <property type="evidence" value="ECO:0007669"/>
    <property type="project" value="TreeGrafter"/>
</dbReference>
<dbReference type="PRINTS" id="PR00111">
    <property type="entry name" value="ABHYDROLASE"/>
</dbReference>
<feature type="domain" description="AB hydrolase-1" evidence="1">
    <location>
        <begin position="24"/>
        <end position="250"/>
    </location>
</feature>
<dbReference type="PANTHER" id="PTHR43798">
    <property type="entry name" value="MONOACYLGLYCEROL LIPASE"/>
    <property type="match status" value="1"/>
</dbReference>
<sequence>MMEVKSIQLKNGTMDYIDEGKGMPIIFLHGFCGSSRYWEKVIPSLAEKYRVIAPDLPGHGDTTIFKENDTIEVFADVIKEFLAELNVDKVTMFGHSLGGYITLAFAEKYSERLSGFSLVHSTAFPDSDDAKKGREANVTKVQELGISVLIDGLVPKLFSPENVEKNAEYVDTTRQIGYSTSPHGAMSTLIAMKNRPNRNYVLEETTLPVLLIAGEKDQIIPKENTFSVTKSNIKQRIITDSGHMSMYENPNELISEIDKFLIEV</sequence>
<dbReference type="Gene3D" id="3.40.50.1820">
    <property type="entry name" value="alpha/beta hydrolase"/>
    <property type="match status" value="1"/>
</dbReference>
<keyword evidence="2" id="KW-0378">Hydrolase</keyword>
<name>A0AA90TVZ9_9BACI</name>
<dbReference type="InterPro" id="IPR000639">
    <property type="entry name" value="Epox_hydrolase-like"/>
</dbReference>
<evidence type="ECO:0000313" key="2">
    <source>
        <dbReference type="EMBL" id="MDQ6598498.1"/>
    </source>
</evidence>
<dbReference type="InterPro" id="IPR029058">
    <property type="entry name" value="AB_hydrolase_fold"/>
</dbReference>